<dbReference type="EMBL" id="KV453879">
    <property type="protein sequence ID" value="ODV82593.1"/>
    <property type="molecule type" value="Genomic_DNA"/>
</dbReference>
<evidence type="ECO:0000256" key="1">
    <source>
        <dbReference type="SAM" id="Phobius"/>
    </source>
</evidence>
<protein>
    <submittedName>
        <fullName evidence="2">Uncharacterized protein</fullName>
    </submittedName>
</protein>
<keyword evidence="1" id="KW-0812">Transmembrane</keyword>
<name>A0A1E4SSU5_9ASCO</name>
<keyword evidence="1" id="KW-0472">Membrane</keyword>
<organism evidence="2 3">
    <name type="scientific">[Candida] arabinofermentans NRRL YB-2248</name>
    <dbReference type="NCBI Taxonomy" id="983967"/>
    <lineage>
        <taxon>Eukaryota</taxon>
        <taxon>Fungi</taxon>
        <taxon>Dikarya</taxon>
        <taxon>Ascomycota</taxon>
        <taxon>Saccharomycotina</taxon>
        <taxon>Pichiomycetes</taxon>
        <taxon>Pichiales</taxon>
        <taxon>Pichiaceae</taxon>
        <taxon>Ogataea</taxon>
        <taxon>Ogataea/Candida clade</taxon>
    </lineage>
</organism>
<gene>
    <name evidence="2" type="ORF">CANARDRAFT_10393</name>
</gene>
<evidence type="ECO:0000313" key="3">
    <source>
        <dbReference type="Proteomes" id="UP000094801"/>
    </source>
</evidence>
<keyword evidence="3" id="KW-1185">Reference proteome</keyword>
<dbReference type="Proteomes" id="UP000094801">
    <property type="component" value="Unassembled WGS sequence"/>
</dbReference>
<keyword evidence="1" id="KW-1133">Transmembrane helix</keyword>
<feature type="transmembrane region" description="Helical" evidence="1">
    <location>
        <begin position="230"/>
        <end position="250"/>
    </location>
</feature>
<proteinExistence type="predicted"/>
<sequence length="395" mass="46097">MSLIECTIYWEDINSLSFDIDLSSTISELKRILFENNIKYNFFIINYLIKIDASSSKYDSKSLKDMLDHDPDFIRIDVSYSENHVEEDEEEEDEHYQYMIKLNDDKSIKLSNQDVIVVDNHDEYDPYLLLSNTGANKLKELVDLNKLVIYIDDEKNASSPTTTTTTTTTPKSIARLAFESVILEPFKYSYHVIFEGTLIRFAWLIGTLVAYVFLYFMLGFEPETFYTNSRLQKILTFVYILLALSNKFFLKQLKEIIELDAPNILINNLIIRLIDSTIRLNDFINDKLKSGIAKLVSYMINNQRYYLNREELVKYLTRDDRMSDSEANSIVTKYIESKTGGGVINKLIVSIQDIILLIITVVPDIQMIYEYEIIKWTNKRQDLEEWIISDDGVKS</sequence>
<dbReference type="AlphaFoldDB" id="A0A1E4SSU5"/>
<feature type="transmembrane region" description="Helical" evidence="1">
    <location>
        <begin position="197"/>
        <end position="218"/>
    </location>
</feature>
<reference evidence="3" key="1">
    <citation type="submission" date="2016-04" db="EMBL/GenBank/DDBJ databases">
        <title>Comparative genomics of biotechnologically important yeasts.</title>
        <authorList>
            <consortium name="DOE Joint Genome Institute"/>
            <person name="Riley R."/>
            <person name="Haridas S."/>
            <person name="Wolfe K.H."/>
            <person name="Lopes M.R."/>
            <person name="Hittinger C.T."/>
            <person name="Goker M."/>
            <person name="Salamov A."/>
            <person name="Wisecaver J."/>
            <person name="Long T.M."/>
            <person name="Aerts A.L."/>
            <person name="Barry K."/>
            <person name="Choi C."/>
            <person name="Clum A."/>
            <person name="Coughlan A.Y."/>
            <person name="Deshpande S."/>
            <person name="Douglass A.P."/>
            <person name="Hanson S.J."/>
            <person name="Klenk H.-P."/>
            <person name="Labutti K."/>
            <person name="Lapidus A."/>
            <person name="Lindquist E."/>
            <person name="Lipzen A."/>
            <person name="Meier-Kolthoff J.P."/>
            <person name="Ohm R.A."/>
            <person name="Otillar R.P."/>
            <person name="Pangilinan J."/>
            <person name="Peng Y."/>
            <person name="Rokas A."/>
            <person name="Rosa C.A."/>
            <person name="Scheuner C."/>
            <person name="Sibirny A.A."/>
            <person name="Slot J.C."/>
            <person name="Stielow J.B."/>
            <person name="Sun H."/>
            <person name="Kurtzman C.P."/>
            <person name="Blackwell M."/>
            <person name="Grigoriev I.V."/>
            <person name="Jeffries T.W."/>
        </authorList>
    </citation>
    <scope>NUCLEOTIDE SEQUENCE [LARGE SCALE GENOMIC DNA]</scope>
    <source>
        <strain evidence="3">NRRL YB-2248</strain>
    </source>
</reference>
<evidence type="ECO:0000313" key="2">
    <source>
        <dbReference type="EMBL" id="ODV82593.1"/>
    </source>
</evidence>
<accession>A0A1E4SSU5</accession>